<dbReference type="InterPro" id="IPR034058">
    <property type="entry name" value="TagA/B/C/D_pept_dom"/>
</dbReference>
<evidence type="ECO:0000256" key="3">
    <source>
        <dbReference type="ARBA" id="ARBA00022801"/>
    </source>
</evidence>
<dbReference type="PANTHER" id="PTHR43399">
    <property type="entry name" value="SUBTILISIN-RELATED"/>
    <property type="match status" value="1"/>
</dbReference>
<feature type="active site" description="Charge relay system" evidence="5 6">
    <location>
        <position position="362"/>
    </location>
</feature>
<feature type="active site" description="Charge relay system" evidence="5 6">
    <location>
        <position position="30"/>
    </location>
</feature>
<dbReference type="InterPro" id="IPR022398">
    <property type="entry name" value="Peptidase_S8_His-AS"/>
</dbReference>
<dbReference type="Pfam" id="PF00082">
    <property type="entry name" value="Peptidase_S8"/>
    <property type="match status" value="1"/>
</dbReference>
<dbReference type="SUPFAM" id="SSF52743">
    <property type="entry name" value="Subtilisin-like"/>
    <property type="match status" value="1"/>
</dbReference>
<evidence type="ECO:0000256" key="1">
    <source>
        <dbReference type="ARBA" id="ARBA00011073"/>
    </source>
</evidence>
<dbReference type="InterPro" id="IPR023827">
    <property type="entry name" value="Peptidase_S8_Asp-AS"/>
</dbReference>
<dbReference type="InterPro" id="IPR015500">
    <property type="entry name" value="Peptidase_S8_subtilisin-rel"/>
</dbReference>
<dbReference type="InterPro" id="IPR008979">
    <property type="entry name" value="Galactose-bd-like_sf"/>
</dbReference>
<dbReference type="GO" id="GO:0006508">
    <property type="term" value="P:proteolysis"/>
    <property type="evidence" value="ECO:0000318"/>
    <property type="project" value="GO_Central"/>
</dbReference>
<dbReference type="RefSeq" id="XP_001317366.1">
    <property type="nucleotide sequence ID" value="XM_001317331.1"/>
</dbReference>
<dbReference type="SMR" id="A2EQC7"/>
<comment type="similarity">
    <text evidence="1 6">Belongs to the peptidase S8 family.</text>
</comment>
<evidence type="ECO:0000313" key="9">
    <source>
        <dbReference type="Proteomes" id="UP000001542"/>
    </source>
</evidence>
<dbReference type="InterPro" id="IPR000209">
    <property type="entry name" value="Peptidase_S8/S53_dom"/>
</dbReference>
<keyword evidence="2 6" id="KW-0645">Protease</keyword>
<evidence type="ECO:0000313" key="8">
    <source>
        <dbReference type="EMBL" id="EAY05143.1"/>
    </source>
</evidence>
<evidence type="ECO:0000256" key="6">
    <source>
        <dbReference type="PROSITE-ProRule" id="PRU01240"/>
    </source>
</evidence>
<reference evidence="8" key="2">
    <citation type="journal article" date="2007" name="Science">
        <title>Draft genome sequence of the sexually transmitted pathogen Trichomonas vaginalis.</title>
        <authorList>
            <person name="Carlton J.M."/>
            <person name="Hirt R.P."/>
            <person name="Silva J.C."/>
            <person name="Delcher A.L."/>
            <person name="Schatz M."/>
            <person name="Zhao Q."/>
            <person name="Wortman J.R."/>
            <person name="Bidwell S.L."/>
            <person name="Alsmark U.C.M."/>
            <person name="Besteiro S."/>
            <person name="Sicheritz-Ponten T."/>
            <person name="Noel C.J."/>
            <person name="Dacks J.B."/>
            <person name="Foster P.G."/>
            <person name="Simillion C."/>
            <person name="Van de Peer Y."/>
            <person name="Miranda-Saavedra D."/>
            <person name="Barton G.J."/>
            <person name="Westrop G.D."/>
            <person name="Mueller S."/>
            <person name="Dessi D."/>
            <person name="Fiori P.L."/>
            <person name="Ren Q."/>
            <person name="Paulsen I."/>
            <person name="Zhang H."/>
            <person name="Bastida-Corcuera F.D."/>
            <person name="Simoes-Barbosa A."/>
            <person name="Brown M.T."/>
            <person name="Hayes R.D."/>
            <person name="Mukherjee M."/>
            <person name="Okumura C.Y."/>
            <person name="Schneider R."/>
            <person name="Smith A.J."/>
            <person name="Vanacova S."/>
            <person name="Villalvazo M."/>
            <person name="Haas B.J."/>
            <person name="Pertea M."/>
            <person name="Feldblyum T.V."/>
            <person name="Utterback T.R."/>
            <person name="Shu C.L."/>
            <person name="Osoegawa K."/>
            <person name="de Jong P.J."/>
            <person name="Hrdy I."/>
            <person name="Horvathova L."/>
            <person name="Zubacova Z."/>
            <person name="Dolezal P."/>
            <person name="Malik S.B."/>
            <person name="Logsdon J.M. Jr."/>
            <person name="Henze K."/>
            <person name="Gupta A."/>
            <person name="Wang C.C."/>
            <person name="Dunne R.L."/>
            <person name="Upcroft J.A."/>
            <person name="Upcroft P."/>
            <person name="White O."/>
            <person name="Salzberg S.L."/>
            <person name="Tang P."/>
            <person name="Chiu C.-H."/>
            <person name="Lee Y.-S."/>
            <person name="Embley T.M."/>
            <person name="Coombs G.H."/>
            <person name="Mottram J.C."/>
            <person name="Tachezy J."/>
            <person name="Fraser-Liggett C.M."/>
            <person name="Johnson P.J."/>
        </authorList>
    </citation>
    <scope>NUCLEOTIDE SEQUENCE [LARGE SCALE GENOMIC DNA]</scope>
    <source>
        <strain evidence="8">G3</strain>
    </source>
</reference>
<gene>
    <name evidence="8" type="ORF">TVAG_151300</name>
</gene>
<dbReference type="PROSITE" id="PS00137">
    <property type="entry name" value="SUBTILASE_HIS"/>
    <property type="match status" value="1"/>
</dbReference>
<dbReference type="GO" id="GO:0004252">
    <property type="term" value="F:serine-type endopeptidase activity"/>
    <property type="evidence" value="ECO:0000318"/>
    <property type="project" value="GO_Central"/>
</dbReference>
<dbReference type="Proteomes" id="UP000001542">
    <property type="component" value="Unassembled WGS sequence"/>
</dbReference>
<feature type="active site" description="Charge relay system" evidence="5 6">
    <location>
        <position position="77"/>
    </location>
</feature>
<reference evidence="8" key="1">
    <citation type="submission" date="2006-10" db="EMBL/GenBank/DDBJ databases">
        <authorList>
            <person name="Amadeo P."/>
            <person name="Zhao Q."/>
            <person name="Wortman J."/>
            <person name="Fraser-Liggett C."/>
            <person name="Carlton J."/>
        </authorList>
    </citation>
    <scope>NUCLEOTIDE SEQUENCE</scope>
    <source>
        <strain evidence="8">G3</strain>
    </source>
</reference>
<evidence type="ECO:0000256" key="2">
    <source>
        <dbReference type="ARBA" id="ARBA00022670"/>
    </source>
</evidence>
<dbReference type="InterPro" id="IPR036852">
    <property type="entry name" value="Peptidase_S8/S53_dom_sf"/>
</dbReference>
<keyword evidence="3 6" id="KW-0378">Hydrolase</keyword>
<dbReference type="VEuPathDB" id="TrichDB:TVAGG3_0726650"/>
<dbReference type="PROSITE" id="PS00136">
    <property type="entry name" value="SUBTILASE_ASP"/>
    <property type="match status" value="1"/>
</dbReference>
<dbReference type="EMBL" id="DS113456">
    <property type="protein sequence ID" value="EAY05143.1"/>
    <property type="molecule type" value="Genomic_DNA"/>
</dbReference>
<dbReference type="VEuPathDB" id="TrichDB:TVAG_151300"/>
<organism evidence="8 9">
    <name type="scientific">Trichomonas vaginalis (strain ATCC PRA-98 / G3)</name>
    <dbReference type="NCBI Taxonomy" id="412133"/>
    <lineage>
        <taxon>Eukaryota</taxon>
        <taxon>Metamonada</taxon>
        <taxon>Parabasalia</taxon>
        <taxon>Trichomonadida</taxon>
        <taxon>Trichomonadidae</taxon>
        <taxon>Trichomonas</taxon>
    </lineage>
</organism>
<evidence type="ECO:0000259" key="7">
    <source>
        <dbReference type="Pfam" id="PF00082"/>
    </source>
</evidence>
<dbReference type="SUPFAM" id="SSF49785">
    <property type="entry name" value="Galactose-binding domain-like"/>
    <property type="match status" value="1"/>
</dbReference>
<dbReference type="InterPro" id="IPR051048">
    <property type="entry name" value="Peptidase_S8/S53_subtilisin"/>
</dbReference>
<proteinExistence type="inferred from homology"/>
<keyword evidence="4 6" id="KW-0720">Serine protease</keyword>
<dbReference type="InParanoid" id="A2EQC7"/>
<evidence type="ECO:0000256" key="4">
    <source>
        <dbReference type="ARBA" id="ARBA00022825"/>
    </source>
</evidence>
<name>A2EQC7_TRIV3</name>
<keyword evidence="9" id="KW-1185">Reference proteome</keyword>
<dbReference type="AlphaFoldDB" id="A2EQC7"/>
<protein>
    <submittedName>
        <fullName evidence="8">Clan SB, family S8, subtilisin-like serine peptidase</fullName>
    </submittedName>
</protein>
<dbReference type="Gene3D" id="3.40.50.200">
    <property type="entry name" value="Peptidase S8/S53 domain"/>
    <property type="match status" value="1"/>
</dbReference>
<dbReference type="PROSITE" id="PS51892">
    <property type="entry name" value="SUBTILASE"/>
    <property type="match status" value="1"/>
</dbReference>
<dbReference type="KEGG" id="tva:4763010"/>
<dbReference type="Gene3D" id="2.60.120.380">
    <property type="match status" value="1"/>
</dbReference>
<evidence type="ECO:0000256" key="5">
    <source>
        <dbReference type="PIRSR" id="PIRSR615500-1"/>
    </source>
</evidence>
<feature type="domain" description="Peptidase S8/S53" evidence="7">
    <location>
        <begin position="21"/>
        <end position="426"/>
    </location>
</feature>
<dbReference type="CDD" id="cd04842">
    <property type="entry name" value="Peptidases_S8_Kp43_protease"/>
    <property type="match status" value="1"/>
</dbReference>
<accession>A2EQC7</accession>
<dbReference type="PRINTS" id="PR00723">
    <property type="entry name" value="SUBTILISIN"/>
</dbReference>
<sequence>MVIQDNQIISNRYLQSIGIDGTGEIITVIDSGLDIGHCFFRDPNNSYETILGNTNLNHRKVVRYESFADFTDNVDGHGTHVSGTIAGESVEPNRLIAAYNGIAPKSKIYFVDIGVTSQSASKLSGQVNYNIVFNQMLALNSLIQSNSWGYDVKSPEVTMVFDQFALATSMLIVFSNGNEKTRNSVFSPADGKNILSVAFSTKPYTSDIELGKYIAKIIFDDNVKRDVIKSYKLGTADPPIVNTEMQFCDTDAKDCTYETGKVMVSPVSPSISLSYPFVQISQTDYEVAKTKTSCSILLLPSTTPRGFQRHEYSSRGTTLLGTLKPEIIAPGTNTISSKGSGGNPNNIGECSINALIKLNGSSMSTPAISGMAGLIENYFKDGWYPKMSKNPEEGFNVSSYVVCSILINSAKSMNNDPVPNYEQGFGMPDLKEVLGFGDVGVRFFGFKMKPKSRMKFQIKTTRVADFSATISYNDYPYGSDNGYILVIDIDMIVRDPNGKIYNGNNVPGEFTSTNEKVFIKDAPVGTYFIDLINPTNVTDNLTVIIGMAVSGGFDTTDNEVNPSNGVILENNECINSCGNGKCSDGLCECDENHIGVYCQREINKINLNQNNTITLTPRYAYYFKFDNEDTDNDPSMRITSSLPASVRVCLDN</sequence>
<dbReference type="PANTHER" id="PTHR43399:SF4">
    <property type="entry name" value="CELL WALL-ASSOCIATED PROTEASE"/>
    <property type="match status" value="1"/>
</dbReference>
<dbReference type="OrthoDB" id="10256524at2759"/>